<keyword evidence="2" id="KW-1185">Reference proteome</keyword>
<proteinExistence type="predicted"/>
<sequence length="89" mass="9571">MVLDVYELACFVASRLDGRALEARITIAAKAAGEQKAIVYIHPYPPLGGQYRNNVVHELCTRFDSSVGVSVAFNLRGAGASEGRTSWTG</sequence>
<reference evidence="1" key="1">
    <citation type="submission" date="2022-07" db="EMBL/GenBank/DDBJ databases">
        <title>Phylogenomic reconstructions and comparative analyses of Kickxellomycotina fungi.</title>
        <authorList>
            <person name="Reynolds N.K."/>
            <person name="Stajich J.E."/>
            <person name="Barry K."/>
            <person name="Grigoriev I.V."/>
            <person name="Crous P."/>
            <person name="Smith M.E."/>
        </authorList>
    </citation>
    <scope>NUCLEOTIDE SEQUENCE</scope>
    <source>
        <strain evidence="1">CBS 190363</strain>
    </source>
</reference>
<organism evidence="1 2">
    <name type="scientific">Coemansia aciculifera</name>
    <dbReference type="NCBI Taxonomy" id="417176"/>
    <lineage>
        <taxon>Eukaryota</taxon>
        <taxon>Fungi</taxon>
        <taxon>Fungi incertae sedis</taxon>
        <taxon>Zoopagomycota</taxon>
        <taxon>Kickxellomycotina</taxon>
        <taxon>Kickxellomycetes</taxon>
        <taxon>Kickxellales</taxon>
        <taxon>Kickxellaceae</taxon>
        <taxon>Coemansia</taxon>
    </lineage>
</organism>
<protein>
    <submittedName>
        <fullName evidence="1">Uncharacterized protein</fullName>
    </submittedName>
</protein>
<evidence type="ECO:0000313" key="2">
    <source>
        <dbReference type="Proteomes" id="UP001139981"/>
    </source>
</evidence>
<gene>
    <name evidence="1" type="ORF">IWW38_003125</name>
</gene>
<evidence type="ECO:0000313" key="1">
    <source>
        <dbReference type="EMBL" id="KAJ2892677.1"/>
    </source>
</evidence>
<accession>A0ACC1M258</accession>
<dbReference type="EMBL" id="JANBVB010000682">
    <property type="protein sequence ID" value="KAJ2892677.1"/>
    <property type="molecule type" value="Genomic_DNA"/>
</dbReference>
<comment type="caution">
    <text evidence="1">The sequence shown here is derived from an EMBL/GenBank/DDBJ whole genome shotgun (WGS) entry which is preliminary data.</text>
</comment>
<dbReference type="Proteomes" id="UP001139981">
    <property type="component" value="Unassembled WGS sequence"/>
</dbReference>
<name>A0ACC1M258_9FUNG</name>
<feature type="non-terminal residue" evidence="1">
    <location>
        <position position="89"/>
    </location>
</feature>